<dbReference type="InterPro" id="IPR050486">
    <property type="entry name" value="Mannose-1P_guanyltransferase"/>
</dbReference>
<proteinExistence type="predicted"/>
<dbReference type="Gene3D" id="3.90.550.10">
    <property type="entry name" value="Spore Coat Polysaccharide Biosynthesis Protein SpsA, Chain A"/>
    <property type="match status" value="1"/>
</dbReference>
<dbReference type="Gene3D" id="3.90.1200.10">
    <property type="match status" value="1"/>
</dbReference>
<dbReference type="PANTHER" id="PTHR22572">
    <property type="entry name" value="SUGAR-1-PHOSPHATE GUANYL TRANSFERASE"/>
    <property type="match status" value="1"/>
</dbReference>
<dbReference type="Pfam" id="PF00483">
    <property type="entry name" value="NTP_transferase"/>
    <property type="match status" value="1"/>
</dbReference>
<dbReference type="Proteomes" id="UP000525298">
    <property type="component" value="Unassembled WGS sequence"/>
</dbReference>
<sequence length="574" mass="63264">MPDNAFNALILAAGLGTRLRPHSRKVPKPLFAVAGRPVIDIIISRLIDAGVSTIAVNVFHLPDQITGYIASRNYPVPVICRREPHLLGTGGAIGNFSDVLGNRPFVMINSDILTDIAIAEVLGQHNARGPAATLVMHDHPDFNKVAVDPEGGIAAFTPPAGQNQSLMAFTGLQVIDPVIYSYIAPKQTVSSIDLFSAMIADGRRIEAYHASGHYWMDLGTPHCFRQAVIDTIAPEIFERRTGQKPRPKDLCCRALAGDGSDRKWLRILFSGQSLIVADHGINTNKSVTEFDAFVAIGRHLFDKGVCVPEIHANDRFSGLVFMADLGDTLLQQAVENASGTDLVEKYYKNIIDGLVDMHSRGSEGFDPAWAYQGAVYDRQMILEKEGRYFVSAFLQNYLEMAEIETMALESEFCALADVILESCCFGFMHRDFQSRNIMVTQKGFFFIDFQAARIGPLEYDLASLITDPYVALAPKLQDRLVDYAMHQLGIRGGRGEKTFQKGYRCCAISRNLQALGAYGRLVREKGKTGFARYMPPALTNLERLTAGTADPALPVLAKTVAHACRLLDQRQHEK</sequence>
<dbReference type="AlphaFoldDB" id="A0A7W0C9R1"/>
<organism evidence="3 4">
    <name type="scientific">Desulfosalsimonas propionicica</name>
    <dbReference type="NCBI Taxonomy" id="332175"/>
    <lineage>
        <taxon>Bacteria</taxon>
        <taxon>Pseudomonadati</taxon>
        <taxon>Thermodesulfobacteriota</taxon>
        <taxon>Desulfobacteria</taxon>
        <taxon>Desulfobacterales</taxon>
        <taxon>Desulfosalsimonadaceae</taxon>
        <taxon>Desulfosalsimonas</taxon>
    </lineage>
</organism>
<evidence type="ECO:0000259" key="2">
    <source>
        <dbReference type="Pfam" id="PF01636"/>
    </source>
</evidence>
<evidence type="ECO:0000313" key="4">
    <source>
        <dbReference type="Proteomes" id="UP000525298"/>
    </source>
</evidence>
<keyword evidence="3" id="KW-0418">Kinase</keyword>
<comment type="caution">
    <text evidence="3">The sequence shown here is derived from an EMBL/GenBank/DDBJ whole genome shotgun (WGS) entry which is preliminary data.</text>
</comment>
<evidence type="ECO:0000259" key="1">
    <source>
        <dbReference type="Pfam" id="PF00483"/>
    </source>
</evidence>
<dbReference type="Gene3D" id="3.30.200.20">
    <property type="entry name" value="Phosphorylase Kinase, domain 1"/>
    <property type="match status" value="1"/>
</dbReference>
<feature type="domain" description="Aminoglycoside phosphotransferase" evidence="2">
    <location>
        <begin position="253"/>
        <end position="472"/>
    </location>
</feature>
<dbReference type="SUPFAM" id="SSF56112">
    <property type="entry name" value="Protein kinase-like (PK-like)"/>
    <property type="match status" value="1"/>
</dbReference>
<evidence type="ECO:0000313" key="3">
    <source>
        <dbReference type="EMBL" id="MBA2881776.1"/>
    </source>
</evidence>
<dbReference type="SUPFAM" id="SSF53448">
    <property type="entry name" value="Nucleotide-diphospho-sugar transferases"/>
    <property type="match status" value="1"/>
</dbReference>
<dbReference type="Pfam" id="PF01636">
    <property type="entry name" value="APH"/>
    <property type="match status" value="1"/>
</dbReference>
<keyword evidence="3" id="KW-0808">Transferase</keyword>
<gene>
    <name evidence="3" type="ORF">HNR65_002107</name>
</gene>
<dbReference type="InterPro" id="IPR011009">
    <property type="entry name" value="Kinase-like_dom_sf"/>
</dbReference>
<protein>
    <submittedName>
        <fullName evidence="3">Aminoglycoside/choline kinase family phosphotransferase/dTDP-glucose pyrophosphorylase</fullName>
    </submittedName>
</protein>
<dbReference type="GO" id="GO:0016301">
    <property type="term" value="F:kinase activity"/>
    <property type="evidence" value="ECO:0007669"/>
    <property type="project" value="UniProtKB-KW"/>
</dbReference>
<dbReference type="InterPro" id="IPR005835">
    <property type="entry name" value="NTP_transferase_dom"/>
</dbReference>
<dbReference type="EMBL" id="JACDUS010000005">
    <property type="protein sequence ID" value="MBA2881776.1"/>
    <property type="molecule type" value="Genomic_DNA"/>
</dbReference>
<name>A0A7W0C9R1_9BACT</name>
<reference evidence="3 4" key="1">
    <citation type="submission" date="2020-07" db="EMBL/GenBank/DDBJ databases">
        <title>Genomic Encyclopedia of Type Strains, Phase IV (KMG-IV): sequencing the most valuable type-strain genomes for metagenomic binning, comparative biology and taxonomic classification.</title>
        <authorList>
            <person name="Goeker M."/>
        </authorList>
    </citation>
    <scope>NUCLEOTIDE SEQUENCE [LARGE SCALE GENOMIC DNA]</scope>
    <source>
        <strain evidence="3 4">DSM 17721</strain>
    </source>
</reference>
<dbReference type="InterPro" id="IPR029044">
    <property type="entry name" value="Nucleotide-diphossugar_trans"/>
</dbReference>
<keyword evidence="4" id="KW-1185">Reference proteome</keyword>
<feature type="domain" description="Nucleotidyl transferase" evidence="1">
    <location>
        <begin position="8"/>
        <end position="227"/>
    </location>
</feature>
<accession>A0A7W0C9R1</accession>
<dbReference type="InterPro" id="IPR002575">
    <property type="entry name" value="Aminoglycoside_PTrfase"/>
</dbReference>
<dbReference type="RefSeq" id="WP_181551431.1">
    <property type="nucleotide sequence ID" value="NZ_JACDUS010000005.1"/>
</dbReference>
<dbReference type="CDD" id="cd06422">
    <property type="entry name" value="NTP_transferase_like_1"/>
    <property type="match status" value="1"/>
</dbReference>